<feature type="region of interest" description="Disordered" evidence="1">
    <location>
        <begin position="651"/>
        <end position="706"/>
    </location>
</feature>
<feature type="compositionally biased region" description="Basic residues" evidence="1">
    <location>
        <begin position="51"/>
        <end position="61"/>
    </location>
</feature>
<dbReference type="PANTHER" id="PTHR40788">
    <property type="entry name" value="CLR5 DOMAIN-CONTAINING PROTEIN-RELATED"/>
    <property type="match status" value="1"/>
</dbReference>
<dbReference type="AlphaFoldDB" id="A0AAN6NHS2"/>
<keyword evidence="3" id="KW-1185">Reference proteome</keyword>
<dbReference type="EMBL" id="MU853753">
    <property type="protein sequence ID" value="KAK3946051.1"/>
    <property type="molecule type" value="Genomic_DNA"/>
</dbReference>
<protein>
    <submittedName>
        <fullName evidence="2">Uncharacterized protein</fullName>
    </submittedName>
</protein>
<evidence type="ECO:0000313" key="2">
    <source>
        <dbReference type="EMBL" id="KAK3946051.1"/>
    </source>
</evidence>
<gene>
    <name evidence="2" type="ORF">QBC46DRAFT_248752</name>
</gene>
<feature type="region of interest" description="Disordered" evidence="1">
    <location>
        <begin position="48"/>
        <end position="77"/>
    </location>
</feature>
<evidence type="ECO:0000256" key="1">
    <source>
        <dbReference type="SAM" id="MobiDB-lite"/>
    </source>
</evidence>
<sequence length="813" mass="91213">MYQTAFGAPDSKSITPSEVQSRATEFKQSIFNDWRLLEQIVQRHEPTIQRRWTKKSKNRRRKDLESAWPGMSPQHQPDLEACRMGRVGEAAREACMWPYINLEDLSEEKPLCLMINSRGRNHPSAFAMAEVRQTQFSLITHRTGNRPRHLRGYSMVFTGREDQDAYGELIREKDEPGSQSWVASGIAVSPGKGLWILEIQARLYRFLVDVAKVILHDIPVAASVTDPLFPILPEPAPMPADIATCRKSTLATLALEAPYRLPATLDFSQLQSIIEARLAHAEDHVLSLREDPGYFAAAMEEWKEHTPLFRHGVPGAVQSGSLGSQASEIWHKAVIVYITNALGDVVVWHVLRGKIAHLVELKGINHAKGQIQPGATLPQDYQMAFCTLIYHLRETQNSIVKDLRYGWATSPPMRPYLQWKRPPNSTSSPTAAGVEACSDHLLGVDRAVVTWERITDVILAMFDEDWLQFMGIEHLMDETEHIRKTEPAAKKLITSWVADQLGSLSIVSECTRQINLYQPWAAGFELGIWKHHDKLHADYVETTREWQNMLLNYKPSPRLTGLGIPTKGKFRYPADKRRTKENVEAMRKAEDALDEFWAQLQKELTEAGGMSARLQSVFSRPVQRTPEWVAPANPQGGPVVVGSDPSSLATPFQGPFVDDKPQRSTVPVATSSKSKLKTRGVARSPPDPDSIAEEEPVELQPEAVQETTPVPIKVSERVAKVFSALFFSPSPSAQPGEIPWSEFLFAMGSIGFTMEQMQGSAWRFSPPSSLGVGRNILFHEPHPAPKLPFHMARCIGRRLSRAYGWTGETFVVE</sequence>
<reference evidence="3" key="1">
    <citation type="journal article" date="2023" name="Mol. Phylogenet. Evol.">
        <title>Genome-scale phylogeny and comparative genomics of the fungal order Sordariales.</title>
        <authorList>
            <person name="Hensen N."/>
            <person name="Bonometti L."/>
            <person name="Westerberg I."/>
            <person name="Brannstrom I.O."/>
            <person name="Guillou S."/>
            <person name="Cros-Aarteil S."/>
            <person name="Calhoun S."/>
            <person name="Haridas S."/>
            <person name="Kuo A."/>
            <person name="Mondo S."/>
            <person name="Pangilinan J."/>
            <person name="Riley R."/>
            <person name="LaButti K."/>
            <person name="Andreopoulos B."/>
            <person name="Lipzen A."/>
            <person name="Chen C."/>
            <person name="Yan M."/>
            <person name="Daum C."/>
            <person name="Ng V."/>
            <person name="Clum A."/>
            <person name="Steindorff A."/>
            <person name="Ohm R.A."/>
            <person name="Martin F."/>
            <person name="Silar P."/>
            <person name="Natvig D.O."/>
            <person name="Lalanne C."/>
            <person name="Gautier V."/>
            <person name="Ament-Velasquez S.L."/>
            <person name="Kruys A."/>
            <person name="Hutchinson M.I."/>
            <person name="Powell A.J."/>
            <person name="Barry K."/>
            <person name="Miller A.N."/>
            <person name="Grigoriev I.V."/>
            <person name="Debuchy R."/>
            <person name="Gladieux P."/>
            <person name="Hiltunen Thoren M."/>
            <person name="Johannesson H."/>
        </authorList>
    </citation>
    <scope>NUCLEOTIDE SEQUENCE [LARGE SCALE GENOMIC DNA]</scope>
    <source>
        <strain evidence="3">CBS 340.73</strain>
    </source>
</reference>
<dbReference type="Proteomes" id="UP001303473">
    <property type="component" value="Unassembled WGS sequence"/>
</dbReference>
<evidence type="ECO:0000313" key="3">
    <source>
        <dbReference type="Proteomes" id="UP001303473"/>
    </source>
</evidence>
<proteinExistence type="predicted"/>
<organism evidence="2 3">
    <name type="scientific">Diplogelasinospora grovesii</name>
    <dbReference type="NCBI Taxonomy" id="303347"/>
    <lineage>
        <taxon>Eukaryota</taxon>
        <taxon>Fungi</taxon>
        <taxon>Dikarya</taxon>
        <taxon>Ascomycota</taxon>
        <taxon>Pezizomycotina</taxon>
        <taxon>Sordariomycetes</taxon>
        <taxon>Sordariomycetidae</taxon>
        <taxon>Sordariales</taxon>
        <taxon>Diplogelasinosporaceae</taxon>
        <taxon>Diplogelasinospora</taxon>
    </lineage>
</organism>
<name>A0AAN6NHS2_9PEZI</name>
<feature type="compositionally biased region" description="Polar residues" evidence="1">
    <location>
        <begin position="663"/>
        <end position="673"/>
    </location>
</feature>
<accession>A0AAN6NHS2</accession>
<dbReference type="PANTHER" id="PTHR40788:SF2">
    <property type="entry name" value="CLR5 DOMAIN-CONTAINING PROTEIN"/>
    <property type="match status" value="1"/>
</dbReference>
<comment type="caution">
    <text evidence="2">The sequence shown here is derived from an EMBL/GenBank/DDBJ whole genome shotgun (WGS) entry which is preliminary data.</text>
</comment>